<dbReference type="Pfam" id="PF00096">
    <property type="entry name" value="zf-C2H2"/>
    <property type="match status" value="2"/>
</dbReference>
<keyword evidence="3" id="KW-0677">Repeat</keyword>
<organism evidence="9 10">
    <name type="scientific">Priapulus caudatus</name>
    <name type="common">Priapulid worm</name>
    <dbReference type="NCBI Taxonomy" id="37621"/>
    <lineage>
        <taxon>Eukaryota</taxon>
        <taxon>Metazoa</taxon>
        <taxon>Ecdysozoa</taxon>
        <taxon>Scalidophora</taxon>
        <taxon>Priapulida</taxon>
        <taxon>Priapulimorpha</taxon>
        <taxon>Priapulimorphida</taxon>
        <taxon>Priapulidae</taxon>
        <taxon>Priapulus</taxon>
    </lineage>
</organism>
<protein>
    <submittedName>
        <fullName evidence="10">Zinc finger protein 736-like</fullName>
    </submittedName>
</protein>
<dbReference type="PROSITE" id="PS50157">
    <property type="entry name" value="ZINC_FINGER_C2H2_2"/>
    <property type="match status" value="2"/>
</dbReference>
<reference evidence="10" key="1">
    <citation type="submission" date="2025-08" db="UniProtKB">
        <authorList>
            <consortium name="RefSeq"/>
        </authorList>
    </citation>
    <scope>IDENTIFICATION</scope>
</reference>
<keyword evidence="4 7" id="KW-0863">Zinc-finger</keyword>
<proteinExistence type="predicted"/>
<dbReference type="GeneID" id="106808664"/>
<comment type="subcellular location">
    <subcellularLocation>
        <location evidence="1">Nucleus</location>
    </subcellularLocation>
</comment>
<gene>
    <name evidence="10" type="primary">LOC106808664</name>
</gene>
<dbReference type="RefSeq" id="XP_014666967.1">
    <property type="nucleotide sequence ID" value="XM_014811481.1"/>
</dbReference>
<dbReference type="SUPFAM" id="SSF57667">
    <property type="entry name" value="beta-beta-alpha zinc fingers"/>
    <property type="match status" value="1"/>
</dbReference>
<evidence type="ECO:0000256" key="6">
    <source>
        <dbReference type="ARBA" id="ARBA00023242"/>
    </source>
</evidence>
<dbReference type="PANTHER" id="PTHR24394:SF29">
    <property type="entry name" value="MYONEURIN"/>
    <property type="match status" value="1"/>
</dbReference>
<dbReference type="Proteomes" id="UP000695022">
    <property type="component" value="Unplaced"/>
</dbReference>
<dbReference type="PANTHER" id="PTHR24394">
    <property type="entry name" value="ZINC FINGER PROTEIN"/>
    <property type="match status" value="1"/>
</dbReference>
<evidence type="ECO:0000313" key="10">
    <source>
        <dbReference type="RefSeq" id="XP_014666967.1"/>
    </source>
</evidence>
<evidence type="ECO:0000259" key="8">
    <source>
        <dbReference type="PROSITE" id="PS50157"/>
    </source>
</evidence>
<keyword evidence="9" id="KW-1185">Reference proteome</keyword>
<evidence type="ECO:0000256" key="4">
    <source>
        <dbReference type="ARBA" id="ARBA00022771"/>
    </source>
</evidence>
<keyword evidence="6" id="KW-0539">Nucleus</keyword>
<name>A0ABM1E446_PRICU</name>
<feature type="domain" description="C2H2-type" evidence="8">
    <location>
        <begin position="35"/>
        <end position="57"/>
    </location>
</feature>
<dbReference type="Gene3D" id="3.30.160.60">
    <property type="entry name" value="Classic Zinc Finger"/>
    <property type="match status" value="2"/>
</dbReference>
<evidence type="ECO:0000256" key="7">
    <source>
        <dbReference type="PROSITE-ProRule" id="PRU00042"/>
    </source>
</evidence>
<sequence length="229" mass="26586">MEANQDIHQCSKCDRKFNVKSNLTRHMKTHEDKGFQCAVCDKTFTLKQNLDSHAKQHLYPNIPLYKNREARLKCSAEALDVASHSNKEIEDVWLDPKTAETAAKRSGSELWRANVIITFGKYAGKSFKWLLENDVGWVVWLLDAYSIHGEKCPRLLWQKERLLELVRDIASVMCHLDNRLKKRKENKEMAAPATDIAEEYIEDAELLAMAEYKDRDKSRERLENYNVGS</sequence>
<dbReference type="InterPro" id="IPR013087">
    <property type="entry name" value="Znf_C2H2_type"/>
</dbReference>
<evidence type="ECO:0000256" key="1">
    <source>
        <dbReference type="ARBA" id="ARBA00004123"/>
    </source>
</evidence>
<accession>A0ABM1E446</accession>
<keyword evidence="5" id="KW-0862">Zinc</keyword>
<keyword evidence="2" id="KW-0479">Metal-binding</keyword>
<dbReference type="InterPro" id="IPR036236">
    <property type="entry name" value="Znf_C2H2_sf"/>
</dbReference>
<evidence type="ECO:0000256" key="5">
    <source>
        <dbReference type="ARBA" id="ARBA00022833"/>
    </source>
</evidence>
<evidence type="ECO:0000313" key="9">
    <source>
        <dbReference type="Proteomes" id="UP000695022"/>
    </source>
</evidence>
<evidence type="ECO:0000256" key="3">
    <source>
        <dbReference type="ARBA" id="ARBA00022737"/>
    </source>
</evidence>
<feature type="domain" description="C2H2-type" evidence="8">
    <location>
        <begin position="8"/>
        <end position="35"/>
    </location>
</feature>
<dbReference type="PROSITE" id="PS00028">
    <property type="entry name" value="ZINC_FINGER_C2H2_1"/>
    <property type="match status" value="2"/>
</dbReference>
<dbReference type="SMART" id="SM00355">
    <property type="entry name" value="ZnF_C2H2"/>
    <property type="match status" value="2"/>
</dbReference>
<evidence type="ECO:0000256" key="2">
    <source>
        <dbReference type="ARBA" id="ARBA00022723"/>
    </source>
</evidence>